<evidence type="ECO:0000256" key="1">
    <source>
        <dbReference type="SAM" id="MobiDB-lite"/>
    </source>
</evidence>
<dbReference type="Gene3D" id="1.10.340.70">
    <property type="match status" value="1"/>
</dbReference>
<gene>
    <name evidence="3" type="ORF">PBS003_LOCUS3655</name>
</gene>
<feature type="domain" description="Reverse transcriptase/retrotransposon-derived protein RNase H-like" evidence="2">
    <location>
        <begin position="49"/>
        <end position="107"/>
    </location>
</feature>
<dbReference type="Proteomes" id="UP001160483">
    <property type="component" value="Unassembled WGS sequence"/>
</dbReference>
<evidence type="ECO:0000313" key="3">
    <source>
        <dbReference type="EMBL" id="CAH0476891.1"/>
    </source>
</evidence>
<name>A0AAU9L9Z4_9STRA</name>
<evidence type="ECO:0000313" key="4">
    <source>
        <dbReference type="Proteomes" id="UP001160483"/>
    </source>
</evidence>
<comment type="caution">
    <text evidence="3">The sequence shown here is derived from an EMBL/GenBank/DDBJ whole genome shotgun (WGS) entry which is preliminary data.</text>
</comment>
<reference evidence="3" key="1">
    <citation type="submission" date="2021-11" db="EMBL/GenBank/DDBJ databases">
        <authorList>
            <person name="Islam A."/>
            <person name="Islam S."/>
            <person name="Flora M.S."/>
            <person name="Rahman M."/>
            <person name="Ziaur R.M."/>
            <person name="Epstein J.H."/>
            <person name="Hassan M."/>
            <person name="Klassen M."/>
            <person name="Woodard K."/>
            <person name="Webb A."/>
            <person name="Webby R.J."/>
            <person name="El Zowalaty M.E."/>
        </authorList>
    </citation>
    <scope>NUCLEOTIDE SEQUENCE</scope>
    <source>
        <strain evidence="3">Pbs3</strain>
    </source>
</reference>
<feature type="region of interest" description="Disordered" evidence="1">
    <location>
        <begin position="1"/>
        <end position="32"/>
    </location>
</feature>
<organism evidence="3 4">
    <name type="scientific">Peronospora belbahrii</name>
    <dbReference type="NCBI Taxonomy" id="622444"/>
    <lineage>
        <taxon>Eukaryota</taxon>
        <taxon>Sar</taxon>
        <taxon>Stramenopiles</taxon>
        <taxon>Oomycota</taxon>
        <taxon>Peronosporomycetes</taxon>
        <taxon>Peronosporales</taxon>
        <taxon>Peronosporaceae</taxon>
        <taxon>Peronospora</taxon>
    </lineage>
</organism>
<feature type="compositionally biased region" description="Polar residues" evidence="1">
    <location>
        <begin position="14"/>
        <end position="24"/>
    </location>
</feature>
<dbReference type="Pfam" id="PF17919">
    <property type="entry name" value="RT_RNaseH_2"/>
    <property type="match status" value="1"/>
</dbReference>
<accession>A0AAU9L9Z4</accession>
<dbReference type="PANTHER" id="PTHR34072:SF56">
    <property type="entry name" value="REVERSE TRANSCRIPTASE_RETROTRANSPOSON-DERIVED PROTEIN RNASE H-LIKE DOMAIN-CONTAINING PROTEIN"/>
    <property type="match status" value="1"/>
</dbReference>
<protein>
    <recommendedName>
        <fullName evidence="2">Reverse transcriptase/retrotransposon-derived protein RNase H-like domain-containing protein</fullName>
    </recommendedName>
</protein>
<evidence type="ECO:0000259" key="2">
    <source>
        <dbReference type="Pfam" id="PF17919"/>
    </source>
</evidence>
<feature type="compositionally biased region" description="Acidic residues" evidence="1">
    <location>
        <begin position="1"/>
        <end position="13"/>
    </location>
</feature>
<sequence>MIDDASTSDDSDGEMSSASDNVFSVITHGPPSTRAYQNEEKMLRARRALSDPDCPFSVVCDASDFAIGSALLQVDSEGQERIIALESRQLRAADMNYPVHDKELLAMNDKVASSLAENGSLALLFAEHNFEVKYKPGKQNVLADALLRRPDYKLAHLTVVSSSVTDRIRKAYARDEACVAILQALGSADFENSKVKLPPRNRARLHRYALTDGLLYYNTGSDDQPRVVVPHDEDLKYQILYEAHDTPRGSHLGREKTYTRVKPSPNTAALLASLPVPSGL</sequence>
<dbReference type="SUPFAM" id="SSF56672">
    <property type="entry name" value="DNA/RNA polymerases"/>
    <property type="match status" value="1"/>
</dbReference>
<dbReference type="InterPro" id="IPR043502">
    <property type="entry name" value="DNA/RNA_pol_sf"/>
</dbReference>
<dbReference type="PANTHER" id="PTHR34072">
    <property type="entry name" value="ENZYMATIC POLYPROTEIN-RELATED"/>
    <property type="match status" value="1"/>
</dbReference>
<dbReference type="InterPro" id="IPR041577">
    <property type="entry name" value="RT_RNaseH_2"/>
</dbReference>
<proteinExistence type="predicted"/>
<dbReference type="EMBL" id="CAKKTJ010000165">
    <property type="protein sequence ID" value="CAH0476891.1"/>
    <property type="molecule type" value="Genomic_DNA"/>
</dbReference>
<dbReference type="AlphaFoldDB" id="A0AAU9L9Z4"/>